<dbReference type="Gene3D" id="3.40.50.300">
    <property type="entry name" value="P-loop containing nucleotide triphosphate hydrolases"/>
    <property type="match status" value="1"/>
</dbReference>
<evidence type="ECO:0000313" key="6">
    <source>
        <dbReference type="EMBL" id="AKQ02958.1"/>
    </source>
</evidence>
<dbReference type="PANTHER" id="PTHR32071">
    <property type="entry name" value="TRANSCRIPTIONAL REGULATORY PROTEIN"/>
    <property type="match status" value="1"/>
</dbReference>
<dbReference type="Gene3D" id="1.10.10.60">
    <property type="entry name" value="Homeodomain-like"/>
    <property type="match status" value="1"/>
</dbReference>
<dbReference type="Pfam" id="PF00158">
    <property type="entry name" value="Sigma54_activat"/>
    <property type="match status" value="1"/>
</dbReference>
<keyword evidence="1" id="KW-0547">Nucleotide-binding</keyword>
<dbReference type="InterPro" id="IPR058031">
    <property type="entry name" value="AAA_lid_NorR"/>
</dbReference>
<reference evidence="6" key="1">
    <citation type="journal article" date="2015" name="ISME J.">
        <title>Aquifer environment selects for microbial species cohorts in sediment and groundwater.</title>
        <authorList>
            <person name="Hug L.A."/>
            <person name="Thomas B.C."/>
            <person name="Brown C.T."/>
            <person name="Frischkorn K.R."/>
            <person name="Williams K.H."/>
            <person name="Tringe S.G."/>
            <person name="Banfield J.F."/>
        </authorList>
    </citation>
    <scope>NUCLEOTIDE SEQUENCE</scope>
</reference>
<dbReference type="GO" id="GO:0006355">
    <property type="term" value="P:regulation of DNA-templated transcription"/>
    <property type="evidence" value="ECO:0007669"/>
    <property type="project" value="InterPro"/>
</dbReference>
<keyword evidence="4" id="KW-0804">Transcription</keyword>
<dbReference type="CDD" id="cd00009">
    <property type="entry name" value="AAA"/>
    <property type="match status" value="1"/>
</dbReference>
<dbReference type="PRINTS" id="PR01590">
    <property type="entry name" value="HTHFIS"/>
</dbReference>
<dbReference type="Pfam" id="PF25601">
    <property type="entry name" value="AAA_lid_14"/>
    <property type="match status" value="1"/>
</dbReference>
<sequence length="457" mass="50914">MSGQVLLVVTDDAVFSETLKVFLEGRYELVTISSSVPKASSFRGTADLALIDAGATRFLNEASAFFSPVFSGCVILGACPSFISEIPNPLVGYVRDFVRNPFDKEILLASIERCLKRLSLKREVLSLRRELERRFGFSDMLSVERRMKDVFELTRKVSTVPSNVLITGESGTGKEIIANAIHRMDKKRKGPFIAINSAAVPSELVESELFGYEKGAFTGAVSAKPGKLECAGGGTLFLDEIGTLPLHTQAKLLRVLQDKTIERLGGNSPVKVDIRIIAATNINLEEAIKAGGFRQDLYYRLRVVPIELPPLRERKDDIPLLIEDFLEANCGKCGKRVTGVSNEAMRRLVEHQWPGNVRELENMMERLVVEAEDFSEIAEGDLPFDVLSAVAMPPATGDYRDACRAFEKNYIINVLNMTNWNRVEAAAVMKVHRNTLFHKMKEFGIEPRKPARRFSRA</sequence>
<dbReference type="PROSITE" id="PS50045">
    <property type="entry name" value="SIGMA54_INTERACT_4"/>
    <property type="match status" value="1"/>
</dbReference>
<dbReference type="InterPro" id="IPR025662">
    <property type="entry name" value="Sigma_54_int_dom_ATP-bd_1"/>
</dbReference>
<dbReference type="GO" id="GO:0043565">
    <property type="term" value="F:sequence-specific DNA binding"/>
    <property type="evidence" value="ECO:0007669"/>
    <property type="project" value="InterPro"/>
</dbReference>
<proteinExistence type="predicted"/>
<dbReference type="GO" id="GO:0005524">
    <property type="term" value="F:ATP binding"/>
    <property type="evidence" value="ECO:0007669"/>
    <property type="project" value="UniProtKB-KW"/>
</dbReference>
<keyword evidence="3" id="KW-0805">Transcription regulation</keyword>
<dbReference type="InterPro" id="IPR009057">
    <property type="entry name" value="Homeodomain-like_sf"/>
</dbReference>
<dbReference type="PROSITE" id="PS00675">
    <property type="entry name" value="SIGMA54_INTERACT_1"/>
    <property type="match status" value="1"/>
</dbReference>
<dbReference type="InterPro" id="IPR025944">
    <property type="entry name" value="Sigma_54_int_dom_CS"/>
</dbReference>
<evidence type="ECO:0000256" key="4">
    <source>
        <dbReference type="ARBA" id="ARBA00023163"/>
    </source>
</evidence>
<evidence type="ECO:0000256" key="3">
    <source>
        <dbReference type="ARBA" id="ARBA00023015"/>
    </source>
</evidence>
<dbReference type="InterPro" id="IPR002197">
    <property type="entry name" value="HTH_Fis"/>
</dbReference>
<dbReference type="FunFam" id="3.40.50.300:FF:000006">
    <property type="entry name" value="DNA-binding transcriptional regulator NtrC"/>
    <property type="match status" value="1"/>
</dbReference>
<dbReference type="AlphaFoldDB" id="A0A0H4T5H0"/>
<dbReference type="SMART" id="SM00382">
    <property type="entry name" value="AAA"/>
    <property type="match status" value="1"/>
</dbReference>
<name>A0A0H4T5H0_9DELT</name>
<dbReference type="SUPFAM" id="SSF52540">
    <property type="entry name" value="P-loop containing nucleoside triphosphate hydrolases"/>
    <property type="match status" value="1"/>
</dbReference>
<dbReference type="Pfam" id="PF02954">
    <property type="entry name" value="HTH_8"/>
    <property type="match status" value="1"/>
</dbReference>
<dbReference type="SUPFAM" id="SSF52172">
    <property type="entry name" value="CheY-like"/>
    <property type="match status" value="1"/>
</dbReference>
<organism evidence="6">
    <name type="scientific">uncultured delta proteobacterium Rifle_16ft_4_minimus_37851</name>
    <dbReference type="NCBI Taxonomy" id="1665181"/>
    <lineage>
        <taxon>Bacteria</taxon>
        <taxon>Deltaproteobacteria</taxon>
        <taxon>environmental samples</taxon>
    </lineage>
</organism>
<dbReference type="InterPro" id="IPR027417">
    <property type="entry name" value="P-loop_NTPase"/>
</dbReference>
<evidence type="ECO:0000256" key="1">
    <source>
        <dbReference type="ARBA" id="ARBA00022741"/>
    </source>
</evidence>
<feature type="domain" description="Sigma-54 factor interaction" evidence="5">
    <location>
        <begin position="140"/>
        <end position="369"/>
    </location>
</feature>
<dbReference type="InterPro" id="IPR003593">
    <property type="entry name" value="AAA+_ATPase"/>
</dbReference>
<protein>
    <submittedName>
        <fullName evidence="6">Fis family two component sigma-54 specific transcriptional regulator</fullName>
    </submittedName>
</protein>
<dbReference type="EMBL" id="KT007006">
    <property type="protein sequence ID" value="AKQ02958.1"/>
    <property type="molecule type" value="Genomic_DNA"/>
</dbReference>
<dbReference type="PROSITE" id="PS00688">
    <property type="entry name" value="SIGMA54_INTERACT_3"/>
    <property type="match status" value="1"/>
</dbReference>
<dbReference type="Gene3D" id="1.10.8.60">
    <property type="match status" value="1"/>
</dbReference>
<dbReference type="InterPro" id="IPR002078">
    <property type="entry name" value="Sigma_54_int"/>
</dbReference>
<dbReference type="SUPFAM" id="SSF46689">
    <property type="entry name" value="Homeodomain-like"/>
    <property type="match status" value="1"/>
</dbReference>
<evidence type="ECO:0000256" key="2">
    <source>
        <dbReference type="ARBA" id="ARBA00022840"/>
    </source>
</evidence>
<dbReference type="InterPro" id="IPR011006">
    <property type="entry name" value="CheY-like_superfamily"/>
</dbReference>
<accession>A0A0H4T5H0</accession>
<evidence type="ECO:0000259" key="5">
    <source>
        <dbReference type="PROSITE" id="PS50045"/>
    </source>
</evidence>
<keyword evidence="2" id="KW-0067">ATP-binding</keyword>